<evidence type="ECO:0000313" key="14">
    <source>
        <dbReference type="Proteomes" id="UP000054272"/>
    </source>
</evidence>
<evidence type="ECO:0000256" key="5">
    <source>
        <dbReference type="ARBA" id="ARBA00022771"/>
    </source>
</evidence>
<gene>
    <name evidence="13" type="ORF">I306_03887</name>
</gene>
<dbReference type="SUPFAM" id="SSF57903">
    <property type="entry name" value="FYVE/PHD zinc finger"/>
    <property type="match status" value="1"/>
</dbReference>
<dbReference type="InterPro" id="IPR013083">
    <property type="entry name" value="Znf_RING/FYVE/PHD"/>
</dbReference>
<feature type="region of interest" description="Disordered" evidence="10">
    <location>
        <begin position="372"/>
        <end position="394"/>
    </location>
</feature>
<feature type="region of interest" description="Disordered" evidence="10">
    <location>
        <begin position="10"/>
        <end position="32"/>
    </location>
</feature>
<keyword evidence="3" id="KW-0158">Chromosome</keyword>
<feature type="domain" description="HORMA" evidence="12">
    <location>
        <begin position="84"/>
        <end position="328"/>
    </location>
</feature>
<dbReference type="PROSITE" id="PS01359">
    <property type="entry name" value="ZF_PHD_1"/>
    <property type="match status" value="1"/>
</dbReference>
<keyword evidence="7" id="KW-0539">Nucleus</keyword>
<dbReference type="PANTHER" id="PTHR48225:SF7">
    <property type="entry name" value="MEIOSIS-SPECIFIC PROTEIN HOP1"/>
    <property type="match status" value="1"/>
</dbReference>
<dbReference type="InterPro" id="IPR019786">
    <property type="entry name" value="Zinc_finger_PHD-type_CS"/>
</dbReference>
<evidence type="ECO:0000256" key="3">
    <source>
        <dbReference type="ARBA" id="ARBA00022454"/>
    </source>
</evidence>
<keyword evidence="8" id="KW-0469">Meiosis</keyword>
<evidence type="ECO:0000259" key="12">
    <source>
        <dbReference type="PROSITE" id="PS50815"/>
    </source>
</evidence>
<dbReference type="Pfam" id="PF00628">
    <property type="entry name" value="PHD"/>
    <property type="match status" value="1"/>
</dbReference>
<evidence type="ECO:0000313" key="13">
    <source>
        <dbReference type="EMBL" id="KIR79133.1"/>
    </source>
</evidence>
<dbReference type="SMART" id="SM00249">
    <property type="entry name" value="PHD"/>
    <property type="match status" value="1"/>
</dbReference>
<comment type="subcellular location">
    <subcellularLocation>
        <location evidence="2">Chromosome</location>
    </subcellularLocation>
    <subcellularLocation>
        <location evidence="1">Nucleus</location>
    </subcellularLocation>
</comment>
<dbReference type="InterPro" id="IPR036570">
    <property type="entry name" value="HORMA_dom_sf"/>
</dbReference>
<dbReference type="PROSITE" id="PS50016">
    <property type="entry name" value="ZF_PHD_2"/>
    <property type="match status" value="1"/>
</dbReference>
<reference evidence="13 14" key="1">
    <citation type="submission" date="2015-01" db="EMBL/GenBank/DDBJ databases">
        <title>The Genome Sequence of Cryptococcus gattii EJB2.</title>
        <authorList>
            <consortium name="The Broad Institute Genomics Platform"/>
            <person name="Cuomo C."/>
            <person name="Litvintseva A."/>
            <person name="Chen Y."/>
            <person name="Heitman J."/>
            <person name="Sun S."/>
            <person name="Springer D."/>
            <person name="Dromer F."/>
            <person name="Young S."/>
            <person name="Zeng Q."/>
            <person name="Gargeya S."/>
            <person name="Abouelleil A."/>
            <person name="Alvarado L."/>
            <person name="Chapman S.B."/>
            <person name="Gainer-Dewar J."/>
            <person name="Goldberg J."/>
            <person name="Griggs A."/>
            <person name="Gujja S."/>
            <person name="Hansen M."/>
            <person name="Howarth C."/>
            <person name="Imamovic A."/>
            <person name="Larimer J."/>
            <person name="Murphy C."/>
            <person name="Naylor J."/>
            <person name="Pearson M."/>
            <person name="Priest M."/>
            <person name="Roberts A."/>
            <person name="Saif S."/>
            <person name="Shea T."/>
            <person name="Sykes S."/>
            <person name="Wortman J."/>
            <person name="Nusbaum C."/>
            <person name="Birren B."/>
        </authorList>
    </citation>
    <scope>NUCLEOTIDE SEQUENCE [LARGE SCALE GENOMIC DNA]</scope>
    <source>
        <strain evidence="13 14">EJB2</strain>
    </source>
</reference>
<dbReference type="InterPro" id="IPR003511">
    <property type="entry name" value="HORMA_dom"/>
</dbReference>
<feature type="compositionally biased region" description="Basic residues" evidence="10">
    <location>
        <begin position="599"/>
        <end position="609"/>
    </location>
</feature>
<evidence type="ECO:0000256" key="2">
    <source>
        <dbReference type="ARBA" id="ARBA00004286"/>
    </source>
</evidence>
<dbReference type="InterPro" id="IPR001965">
    <property type="entry name" value="Znf_PHD"/>
</dbReference>
<keyword evidence="4" id="KW-0479">Metal-binding</keyword>
<dbReference type="Proteomes" id="UP000054272">
    <property type="component" value="Unassembled WGS sequence"/>
</dbReference>
<protein>
    <submittedName>
        <fullName evidence="13">Uncharacterized protein</fullName>
    </submittedName>
</protein>
<dbReference type="InterPro" id="IPR019787">
    <property type="entry name" value="Znf_PHD-finger"/>
</dbReference>
<dbReference type="Pfam" id="PF02301">
    <property type="entry name" value="HORMA"/>
    <property type="match status" value="1"/>
</dbReference>
<evidence type="ECO:0000256" key="6">
    <source>
        <dbReference type="ARBA" id="ARBA00022833"/>
    </source>
</evidence>
<dbReference type="PANTHER" id="PTHR48225">
    <property type="entry name" value="HORMA DOMAIN-CONTAINING PROTEIN 1"/>
    <property type="match status" value="1"/>
</dbReference>
<dbReference type="SUPFAM" id="SSF56019">
    <property type="entry name" value="The spindle assembly checkpoint protein mad2"/>
    <property type="match status" value="1"/>
</dbReference>
<keyword evidence="14" id="KW-1185">Reference proteome</keyword>
<dbReference type="InterPro" id="IPR051294">
    <property type="entry name" value="HORMA_MeioticProgression"/>
</dbReference>
<feature type="region of interest" description="Disordered" evidence="10">
    <location>
        <begin position="478"/>
        <end position="615"/>
    </location>
</feature>
<evidence type="ECO:0000256" key="1">
    <source>
        <dbReference type="ARBA" id="ARBA00004123"/>
    </source>
</evidence>
<dbReference type="Gene3D" id="3.30.900.10">
    <property type="entry name" value="HORMA domain"/>
    <property type="match status" value="1"/>
</dbReference>
<evidence type="ECO:0000256" key="9">
    <source>
        <dbReference type="PROSITE-ProRule" id="PRU00146"/>
    </source>
</evidence>
<dbReference type="InterPro" id="IPR011011">
    <property type="entry name" value="Znf_FYVE_PHD"/>
</dbReference>
<name>A0ABR5BUD4_9TREE</name>
<feature type="compositionally biased region" description="Polar residues" evidence="10">
    <location>
        <begin position="130"/>
        <end position="144"/>
    </location>
</feature>
<dbReference type="Gene3D" id="3.30.40.10">
    <property type="entry name" value="Zinc/RING finger domain, C3HC4 (zinc finger)"/>
    <property type="match status" value="1"/>
</dbReference>
<feature type="compositionally biased region" description="Basic and acidic residues" evidence="10">
    <location>
        <begin position="498"/>
        <end position="525"/>
    </location>
</feature>
<evidence type="ECO:0000256" key="7">
    <source>
        <dbReference type="ARBA" id="ARBA00023242"/>
    </source>
</evidence>
<accession>A0ABR5BUD4</accession>
<dbReference type="EMBL" id="KN848690">
    <property type="protein sequence ID" value="KIR79133.1"/>
    <property type="molecule type" value="Genomic_DNA"/>
</dbReference>
<evidence type="ECO:0000256" key="10">
    <source>
        <dbReference type="SAM" id="MobiDB-lite"/>
    </source>
</evidence>
<organism evidence="13 14">
    <name type="scientific">Cryptococcus gattii EJB2</name>
    <dbReference type="NCBI Taxonomy" id="1296103"/>
    <lineage>
        <taxon>Eukaryota</taxon>
        <taxon>Fungi</taxon>
        <taxon>Dikarya</taxon>
        <taxon>Basidiomycota</taxon>
        <taxon>Agaricomycotina</taxon>
        <taxon>Tremellomycetes</taxon>
        <taxon>Tremellales</taxon>
        <taxon>Cryptococcaceae</taxon>
        <taxon>Cryptococcus</taxon>
        <taxon>Cryptococcus gattii species complex</taxon>
    </lineage>
</organism>
<evidence type="ECO:0000256" key="8">
    <source>
        <dbReference type="ARBA" id="ARBA00023254"/>
    </source>
</evidence>
<feature type="domain" description="PHD-type" evidence="11">
    <location>
        <begin position="623"/>
        <end position="674"/>
    </location>
</feature>
<evidence type="ECO:0000256" key="4">
    <source>
        <dbReference type="ARBA" id="ARBA00022723"/>
    </source>
</evidence>
<keyword evidence="6" id="KW-0862">Zinc</keyword>
<feature type="compositionally biased region" description="Low complexity" evidence="10">
    <location>
        <begin position="547"/>
        <end position="568"/>
    </location>
</feature>
<sequence length="799" mass="88223">MKHFLSIFKPPKPVQNAKPVTAAGKSTTNGKQPLRQTITTQNAKQALSQSQSQVTFQAQGSKTKNSLDVQAAAAKQDLSTITQQESLVIMKTTLEASLGAICYLRRLLPDDSFSDTYMTDSIPLAGKSADQQYQMSQPDPNGSQQPGGGKGFKYPRIKGDSSPEGAKILKFVEEGVMDAVSKGYLRSFMFIIFLDKDDPQNIVESYTYNFFYSGPSNIPSIDMTHQIAGEVSTADTPGIGDPRTHQDVRRSVKTLMKTLILSCQKLTDLPRQRYVDFKLSYNENAPKDLSVTTQSVVQLLPARTDSDERKVSGEEDDLEKERAEQLKAAQKRKVAWPVYDRKAYEQPDDTYNILKQPLGTLLANGNILPFPAPSAPSAEKSATGKKRTHQTPGGYPKRLLILMVRPNITTALKTITNDIGRIADGETDYCGSMAIIPPALVQTALGRSTRSASATSAHQDRSASEDVPNSYSALMAPWNETDETQERGPLWPKSLNESSERPKKAQRTNDKSHATDINQAKKENSNAKLMKPSKQKNPKVKADKSPKSASSSKPTSRSRSSVTPTSTPQKSKDSTPRKRATPPARRMLARTAEASRTSPSKKKTSRKATPRTDSHLVEASEDKVNCFCGAQDEADGSMQCDGCGNWVHCPCVGFSELKAAAQVDNWYCLICKMERVEGQKWTKLQLQRSDRRALLSVRQQGGIGKAAPLRDALGCSVNALAIICKQLYSEGFIDAPFGSRKKKGAFYRWVQSPEINKRFSEYFEPGGGIEGELFELYRVQSLEVRPIRYIIRSDIECCE</sequence>
<evidence type="ECO:0000259" key="11">
    <source>
        <dbReference type="PROSITE" id="PS50016"/>
    </source>
</evidence>
<dbReference type="PROSITE" id="PS50815">
    <property type="entry name" value="HORMA"/>
    <property type="match status" value="1"/>
</dbReference>
<keyword evidence="5 9" id="KW-0863">Zinc-finger</keyword>
<proteinExistence type="predicted"/>
<feature type="region of interest" description="Disordered" evidence="10">
    <location>
        <begin position="130"/>
        <end position="157"/>
    </location>
</feature>